<dbReference type="Pfam" id="PF01521">
    <property type="entry name" value="Fe-S_biosyn"/>
    <property type="match status" value="1"/>
</dbReference>
<dbReference type="EMBL" id="JAUUTY010000002">
    <property type="protein sequence ID" value="KAK1686954.1"/>
    <property type="molecule type" value="Genomic_DNA"/>
</dbReference>
<evidence type="ECO:0000313" key="8">
    <source>
        <dbReference type="Proteomes" id="UP001231189"/>
    </source>
</evidence>
<dbReference type="FunFam" id="2.60.300.12:FF:000006">
    <property type="entry name" value="Iron-sulfur cluster assembly 2 mitochondrial"/>
    <property type="match status" value="1"/>
</dbReference>
<dbReference type="GO" id="GO:0051537">
    <property type="term" value="F:2 iron, 2 sulfur cluster binding"/>
    <property type="evidence" value="ECO:0007669"/>
    <property type="project" value="TreeGrafter"/>
</dbReference>
<dbReference type="PANTHER" id="PTHR43011">
    <property type="entry name" value="IRON-SULFUR CLUSTER ASSEMBLY 2 HOMOLOG, MITOCHONDRIAL"/>
    <property type="match status" value="1"/>
</dbReference>
<reference evidence="7" key="1">
    <citation type="submission" date="2023-07" db="EMBL/GenBank/DDBJ databases">
        <title>A chromosome-level genome assembly of Lolium multiflorum.</title>
        <authorList>
            <person name="Chen Y."/>
            <person name="Copetti D."/>
            <person name="Kolliker R."/>
            <person name="Studer B."/>
        </authorList>
    </citation>
    <scope>NUCLEOTIDE SEQUENCE</scope>
    <source>
        <strain evidence="7">02402/16</strain>
        <tissue evidence="7">Leaf</tissue>
    </source>
</reference>
<comment type="similarity">
    <text evidence="2">Belongs to the HesB/IscA family.</text>
</comment>
<keyword evidence="4" id="KW-0408">Iron</keyword>
<evidence type="ECO:0000313" key="7">
    <source>
        <dbReference type="EMBL" id="KAK1686954.1"/>
    </source>
</evidence>
<dbReference type="PANTHER" id="PTHR43011:SF1">
    <property type="entry name" value="IRON-SULFUR CLUSTER ASSEMBLY 2 HOMOLOG, MITOCHONDRIAL"/>
    <property type="match status" value="1"/>
</dbReference>
<keyword evidence="3" id="KW-0479">Metal-binding</keyword>
<keyword evidence="8" id="KW-1185">Reference proteome</keyword>
<gene>
    <name evidence="7" type="ORF">QYE76_047802</name>
</gene>
<evidence type="ECO:0000256" key="1">
    <source>
        <dbReference type="ARBA" id="ARBA00004173"/>
    </source>
</evidence>
<feature type="domain" description="Core" evidence="6">
    <location>
        <begin position="46"/>
        <end position="132"/>
    </location>
</feature>
<dbReference type="InterPro" id="IPR035903">
    <property type="entry name" value="HesB-like_dom_sf"/>
</dbReference>
<evidence type="ECO:0000259" key="6">
    <source>
        <dbReference type="Pfam" id="PF01521"/>
    </source>
</evidence>
<dbReference type="GO" id="GO:0016226">
    <property type="term" value="P:iron-sulfur cluster assembly"/>
    <property type="evidence" value="ECO:0007669"/>
    <property type="project" value="InterPro"/>
</dbReference>
<comment type="subcellular location">
    <subcellularLocation>
        <location evidence="1">Mitochondrion</location>
    </subcellularLocation>
</comment>
<dbReference type="GO" id="GO:0120510">
    <property type="term" value="C:mitochondrial [4Fe-4S] assembly complex"/>
    <property type="evidence" value="ECO:0007669"/>
    <property type="project" value="UniProtKB-ARBA"/>
</dbReference>
<dbReference type="NCBIfam" id="TIGR00049">
    <property type="entry name" value="iron-sulfur cluster assembly accessory protein"/>
    <property type="match status" value="1"/>
</dbReference>
<accession>A0AAD8TSG5</accession>
<dbReference type="GO" id="GO:0051539">
    <property type="term" value="F:4 iron, 4 sulfur cluster binding"/>
    <property type="evidence" value="ECO:0007669"/>
    <property type="project" value="TreeGrafter"/>
</dbReference>
<dbReference type="Proteomes" id="UP001231189">
    <property type="component" value="Unassembled WGS sequence"/>
</dbReference>
<evidence type="ECO:0000256" key="4">
    <source>
        <dbReference type="ARBA" id="ARBA00023004"/>
    </source>
</evidence>
<dbReference type="InterPro" id="IPR000361">
    <property type="entry name" value="ATAP_core_dom"/>
</dbReference>
<protein>
    <recommendedName>
        <fullName evidence="6">Core domain-containing protein</fullName>
    </recommendedName>
</protein>
<dbReference type="InterPro" id="IPR016092">
    <property type="entry name" value="ATAP"/>
</dbReference>
<proteinExistence type="inferred from homology"/>
<sequence>MASSRPPLRRLAALVYGRVRANQRLLTSSSTAERASPSPAEPEAVRMTEGCVRRLKELHAKEPSAEGKMLRVSVEAGGCSGFQYSFSLDNKKNSEDRIFEKDGVKLVVDDISYDFVKGATVDYEEELIRSAFVVIDLAPNLVAKVTAHRKKSRTVKEGLTRAWLLDCGPDMGEVALDEFFGLWHALANVQLTLCQEDVMVSRWSRDRVYSAKSAYGAFFLGTPMAPGATKFGGRGRLTAASSSLASVEEYVLES</sequence>
<evidence type="ECO:0000256" key="2">
    <source>
        <dbReference type="ARBA" id="ARBA00006718"/>
    </source>
</evidence>
<dbReference type="Gene3D" id="2.60.300.12">
    <property type="entry name" value="HesB-like domain"/>
    <property type="match status" value="1"/>
</dbReference>
<evidence type="ECO:0000256" key="5">
    <source>
        <dbReference type="ARBA" id="ARBA00023128"/>
    </source>
</evidence>
<evidence type="ECO:0000256" key="3">
    <source>
        <dbReference type="ARBA" id="ARBA00022723"/>
    </source>
</evidence>
<dbReference type="SUPFAM" id="SSF89360">
    <property type="entry name" value="HesB-like domain"/>
    <property type="match status" value="1"/>
</dbReference>
<dbReference type="GO" id="GO:0005506">
    <property type="term" value="F:iron ion binding"/>
    <property type="evidence" value="ECO:0007669"/>
    <property type="project" value="TreeGrafter"/>
</dbReference>
<organism evidence="7 8">
    <name type="scientific">Lolium multiflorum</name>
    <name type="common">Italian ryegrass</name>
    <name type="synonym">Lolium perenne subsp. multiflorum</name>
    <dbReference type="NCBI Taxonomy" id="4521"/>
    <lineage>
        <taxon>Eukaryota</taxon>
        <taxon>Viridiplantae</taxon>
        <taxon>Streptophyta</taxon>
        <taxon>Embryophyta</taxon>
        <taxon>Tracheophyta</taxon>
        <taxon>Spermatophyta</taxon>
        <taxon>Magnoliopsida</taxon>
        <taxon>Liliopsida</taxon>
        <taxon>Poales</taxon>
        <taxon>Poaceae</taxon>
        <taxon>BOP clade</taxon>
        <taxon>Pooideae</taxon>
        <taxon>Poodae</taxon>
        <taxon>Poeae</taxon>
        <taxon>Poeae Chloroplast Group 2 (Poeae type)</taxon>
        <taxon>Loliodinae</taxon>
        <taxon>Loliinae</taxon>
        <taxon>Lolium</taxon>
    </lineage>
</organism>
<comment type="caution">
    <text evidence="7">The sequence shown here is derived from an EMBL/GenBank/DDBJ whole genome shotgun (WGS) entry which is preliminary data.</text>
</comment>
<name>A0AAD8TSG5_LOLMU</name>
<dbReference type="AlphaFoldDB" id="A0AAD8TSG5"/>
<keyword evidence="5" id="KW-0496">Mitochondrion</keyword>